<reference evidence="22" key="1">
    <citation type="submission" date="2023-01" db="EMBL/GenBank/DDBJ databases">
        <title>Genome assembly of the deep-sea coral Lophelia pertusa.</title>
        <authorList>
            <person name="Herrera S."/>
            <person name="Cordes E."/>
        </authorList>
    </citation>
    <scope>NUCLEOTIDE SEQUENCE</scope>
    <source>
        <strain evidence="22">USNM1676648</strain>
        <tissue evidence="22">Polyp</tissue>
    </source>
</reference>
<dbReference type="OrthoDB" id="6021015at2759"/>
<evidence type="ECO:0000256" key="19">
    <source>
        <dbReference type="SAM" id="Coils"/>
    </source>
</evidence>
<evidence type="ECO:0000256" key="12">
    <source>
        <dbReference type="ARBA" id="ARBA00022842"/>
    </source>
</evidence>
<dbReference type="AlphaFoldDB" id="A0A9W9YZH0"/>
<dbReference type="Gene3D" id="1.10.287.1490">
    <property type="match status" value="1"/>
</dbReference>
<keyword evidence="12" id="KW-0460">Magnesium</keyword>
<evidence type="ECO:0000256" key="1">
    <source>
        <dbReference type="ARBA" id="ARBA00001947"/>
    </source>
</evidence>
<keyword evidence="8" id="KW-0227">DNA damage</keyword>
<dbReference type="PROSITE" id="PS51131">
    <property type="entry name" value="ZN_HOOK"/>
    <property type="match status" value="1"/>
</dbReference>
<evidence type="ECO:0000256" key="16">
    <source>
        <dbReference type="ARBA" id="ARBA00023254"/>
    </source>
</evidence>
<keyword evidence="15" id="KW-0539">Nucleus</keyword>
<keyword evidence="23" id="KW-1185">Reference proteome</keyword>
<comment type="caution">
    <text evidence="22">The sequence shown here is derived from an EMBL/GenBank/DDBJ whole genome shotgun (WGS) entry which is preliminary data.</text>
</comment>
<keyword evidence="9" id="KW-0378">Hydrolase</keyword>
<sequence>MSSLEKMKIQGIRSYSHLEPSVIEFQKPLTLIVGPNGAGKTSVIECLNYMATGDMPPGSKQQMFVHDPKVAGEHEVRGQIKLKFRDVTGSPIVVTRTLLSQQKGKKLETKTMEGNIMREVHGERRSLSSKCADINREMISFLGVSKAVLDNVIFCHQEESNWPLSEGKALKQKFDDIFAATRYIKALEAIRKFRQEQTQTVKEYSIELNHLKANKEKAEQIAGEMTETQGKVEATKDTVKGLNKKLEPVELRLAELASIADDVFQLEKKVESLSTEKKQLFKVEVDLKDKITNLFNGSVEELHQIFSEFQTRVMEKERTLRDDEGKLQKLNKDQQILTADQNQLLLDHGKLEQKAQRHKQNLSDRDQAIIDLAKEYDFRDFEKGPFPEDRVDHFVGELKKKYQTVIEKHKAPKGKQMQAFDESLNKVQRKLDDMKKNQAQCEETIRLKNKLMRENQQKLRQIGQELSNVDASANRLKSLEEELQRAERELEGAQESGNVNELGKDIDKLQAEKRKVDNELRQLREEQQAMHMQSTTQAKLDMLSKDKSSKEDAIQKIMDRHDEDLKSTLGTRGTSESLYTRLQEHLRVKERELKETRNKLQKLKQQLSSKQTHKRMITETLQGKENQAQQHRRQISEACGENDYNTTREDIRTSIATLQDERGIIGSLEKIYSKYVSKLEGEDVHTSGCPLCHRTFDSNRQIAGLVAELRNKIRTLPEKRVSNEMNLSNEQQRYDHILELAPAKETLESLENNEIPDAKSKLEDMERDVQRIEDEITELEDLQSITESEEQSAREMEPDIRMLDKYKSELKDMDRNISLLQSKLHGVAPGRTMQSVSNDIADRQDRSDTLNNNIDRKRTQLSQLQRQLSELEKNVHELKSQKLRLKAQLQTRTHLEQQKAELTANNSAFTREIKEAEKELTPIATKLEELQADKQVVVDQKEAADDENRKMLNEIRTSGDKVRERTAEIRR</sequence>
<evidence type="ECO:0000256" key="4">
    <source>
        <dbReference type="ARBA" id="ARBA00009439"/>
    </source>
</evidence>
<dbReference type="GO" id="GO:0006302">
    <property type="term" value="P:double-strand break repair"/>
    <property type="evidence" value="ECO:0007669"/>
    <property type="project" value="InterPro"/>
</dbReference>
<gene>
    <name evidence="22" type="primary">RAD50</name>
    <name evidence="22" type="ORF">OS493_028969</name>
</gene>
<evidence type="ECO:0000256" key="9">
    <source>
        <dbReference type="ARBA" id="ARBA00022801"/>
    </source>
</evidence>
<dbReference type="GO" id="GO:0003691">
    <property type="term" value="F:double-stranded telomeric DNA binding"/>
    <property type="evidence" value="ECO:0007669"/>
    <property type="project" value="TreeGrafter"/>
</dbReference>
<feature type="domain" description="Zinc-hook" evidence="21">
    <location>
        <begin position="641"/>
        <end position="742"/>
    </location>
</feature>
<evidence type="ECO:0000256" key="10">
    <source>
        <dbReference type="ARBA" id="ARBA00022833"/>
    </source>
</evidence>
<organism evidence="22 23">
    <name type="scientific">Desmophyllum pertusum</name>
    <dbReference type="NCBI Taxonomy" id="174260"/>
    <lineage>
        <taxon>Eukaryota</taxon>
        <taxon>Metazoa</taxon>
        <taxon>Cnidaria</taxon>
        <taxon>Anthozoa</taxon>
        <taxon>Hexacorallia</taxon>
        <taxon>Scleractinia</taxon>
        <taxon>Caryophylliina</taxon>
        <taxon>Caryophylliidae</taxon>
        <taxon>Desmophyllum</taxon>
    </lineage>
</organism>
<evidence type="ECO:0000256" key="7">
    <source>
        <dbReference type="ARBA" id="ARBA00022741"/>
    </source>
</evidence>
<dbReference type="InterPro" id="IPR027417">
    <property type="entry name" value="P-loop_NTPase"/>
</dbReference>
<keyword evidence="7" id="KW-0547">Nucleotide-binding</keyword>
<keyword evidence="6 18" id="KW-0479">Metal-binding</keyword>
<evidence type="ECO:0000256" key="13">
    <source>
        <dbReference type="ARBA" id="ARBA00023054"/>
    </source>
</evidence>
<evidence type="ECO:0000313" key="22">
    <source>
        <dbReference type="EMBL" id="KAJ7370898.1"/>
    </source>
</evidence>
<dbReference type="FunFam" id="3.40.50.300:FF:001195">
    <property type="entry name" value="DNA repair protein rad50"/>
    <property type="match status" value="1"/>
</dbReference>
<feature type="coiled-coil region" evidence="19">
    <location>
        <begin position="194"/>
        <end position="228"/>
    </location>
</feature>
<keyword evidence="11" id="KW-0067">ATP-binding</keyword>
<feature type="coiled-coil region" evidence="19">
    <location>
        <begin position="417"/>
        <end position="533"/>
    </location>
</feature>
<feature type="coiled-coil region" evidence="19">
    <location>
        <begin position="755"/>
        <end position="823"/>
    </location>
</feature>
<evidence type="ECO:0000256" key="5">
    <source>
        <dbReference type="ARBA" id="ARBA00022454"/>
    </source>
</evidence>
<evidence type="ECO:0000259" key="21">
    <source>
        <dbReference type="PROSITE" id="PS51131"/>
    </source>
</evidence>
<feature type="binding site" evidence="18">
    <location>
        <position position="689"/>
    </location>
    <ligand>
        <name>Zn(2+)</name>
        <dbReference type="ChEBI" id="CHEBI:29105"/>
    </ligand>
</feature>
<dbReference type="Pfam" id="PF13476">
    <property type="entry name" value="AAA_23"/>
    <property type="match status" value="1"/>
</dbReference>
<dbReference type="GO" id="GO:0005524">
    <property type="term" value="F:ATP binding"/>
    <property type="evidence" value="ECO:0007669"/>
    <property type="project" value="UniProtKB-KW"/>
</dbReference>
<dbReference type="InterPro" id="IPR013134">
    <property type="entry name" value="Zn_hook_RAD50"/>
</dbReference>
<comment type="subcellular location">
    <subcellularLocation>
        <location evidence="3">Chromosome</location>
    </subcellularLocation>
    <subcellularLocation>
        <location evidence="2">Nucleus</location>
    </subcellularLocation>
</comment>
<feature type="region of interest" description="Disordered" evidence="20">
    <location>
        <begin position="939"/>
        <end position="971"/>
    </location>
</feature>
<proteinExistence type="inferred from homology"/>
<dbReference type="PANTHER" id="PTHR18867">
    <property type="entry name" value="RAD50"/>
    <property type="match status" value="1"/>
</dbReference>
<evidence type="ECO:0000256" key="15">
    <source>
        <dbReference type="ARBA" id="ARBA00023242"/>
    </source>
</evidence>
<dbReference type="SUPFAM" id="SSF52540">
    <property type="entry name" value="P-loop containing nucleoside triphosphate hydrolases"/>
    <property type="match status" value="2"/>
</dbReference>
<evidence type="ECO:0000256" key="20">
    <source>
        <dbReference type="SAM" id="MobiDB-lite"/>
    </source>
</evidence>
<dbReference type="InterPro" id="IPR004584">
    <property type="entry name" value="Rad50_eukaryotes"/>
</dbReference>
<dbReference type="GO" id="GO:0043047">
    <property type="term" value="F:single-stranded telomeric DNA binding"/>
    <property type="evidence" value="ECO:0007669"/>
    <property type="project" value="TreeGrafter"/>
</dbReference>
<evidence type="ECO:0000256" key="14">
    <source>
        <dbReference type="ARBA" id="ARBA00023204"/>
    </source>
</evidence>
<protein>
    <submittedName>
        <fullName evidence="22">DNA repair protein rad50</fullName>
    </submittedName>
</protein>
<comment type="catalytic activity">
    <reaction evidence="17">
        <text>ATP + H2O = ADP + phosphate + H(+)</text>
        <dbReference type="Rhea" id="RHEA:13065"/>
        <dbReference type="ChEBI" id="CHEBI:15377"/>
        <dbReference type="ChEBI" id="CHEBI:15378"/>
        <dbReference type="ChEBI" id="CHEBI:30616"/>
        <dbReference type="ChEBI" id="CHEBI:43474"/>
        <dbReference type="ChEBI" id="CHEBI:456216"/>
    </reaction>
</comment>
<feature type="binding site" evidence="18">
    <location>
        <position position="692"/>
    </location>
    <ligand>
        <name>Zn(2+)</name>
        <dbReference type="ChEBI" id="CHEBI:29105"/>
    </ligand>
</feature>
<evidence type="ECO:0000256" key="3">
    <source>
        <dbReference type="ARBA" id="ARBA00004286"/>
    </source>
</evidence>
<dbReference type="GO" id="GO:0051880">
    <property type="term" value="F:G-quadruplex DNA binding"/>
    <property type="evidence" value="ECO:0007669"/>
    <property type="project" value="TreeGrafter"/>
</dbReference>
<dbReference type="NCBIfam" id="TIGR00606">
    <property type="entry name" value="rad50"/>
    <property type="match status" value="1"/>
</dbReference>
<keyword evidence="5" id="KW-0158">Chromosome</keyword>
<dbReference type="InterPro" id="IPR038729">
    <property type="entry name" value="Rad50/SbcC_AAA"/>
</dbReference>
<evidence type="ECO:0000256" key="6">
    <source>
        <dbReference type="ARBA" id="ARBA00022723"/>
    </source>
</evidence>
<evidence type="ECO:0000256" key="2">
    <source>
        <dbReference type="ARBA" id="ARBA00004123"/>
    </source>
</evidence>
<keyword evidence="14" id="KW-0234">DNA repair</keyword>
<dbReference type="EMBL" id="MU826854">
    <property type="protein sequence ID" value="KAJ7370898.1"/>
    <property type="molecule type" value="Genomic_DNA"/>
</dbReference>
<dbReference type="Proteomes" id="UP001163046">
    <property type="component" value="Unassembled WGS sequence"/>
</dbReference>
<name>A0A9W9YZH0_9CNID</name>
<keyword evidence="16" id="KW-0469">Meiosis</keyword>
<dbReference type="GO" id="GO:0000794">
    <property type="term" value="C:condensed nuclear chromosome"/>
    <property type="evidence" value="ECO:0007669"/>
    <property type="project" value="TreeGrafter"/>
</dbReference>
<comment type="cofactor">
    <cofactor evidence="1">
        <name>Zn(2+)</name>
        <dbReference type="ChEBI" id="CHEBI:29105"/>
    </cofactor>
</comment>
<evidence type="ECO:0000256" key="18">
    <source>
        <dbReference type="PROSITE-ProRule" id="PRU00471"/>
    </source>
</evidence>
<evidence type="ECO:0000256" key="8">
    <source>
        <dbReference type="ARBA" id="ARBA00022763"/>
    </source>
</evidence>
<accession>A0A9W9YZH0</accession>
<comment type="similarity">
    <text evidence="4">Belongs to the SMC family. RAD50 subfamily.</text>
</comment>
<feature type="coiled-coil region" evidence="19">
    <location>
        <begin position="579"/>
        <end position="641"/>
    </location>
</feature>
<dbReference type="Gene3D" id="3.40.50.300">
    <property type="entry name" value="P-loop containing nucleotide triphosphate hydrolases"/>
    <property type="match status" value="1"/>
</dbReference>
<dbReference type="PANTHER" id="PTHR18867:SF12">
    <property type="entry name" value="DNA REPAIR PROTEIN RAD50"/>
    <property type="match status" value="1"/>
</dbReference>
<dbReference type="GO" id="GO:0046872">
    <property type="term" value="F:metal ion binding"/>
    <property type="evidence" value="ECO:0007669"/>
    <property type="project" value="UniProtKB-UniRule"/>
</dbReference>
<dbReference type="GO" id="GO:0016887">
    <property type="term" value="F:ATP hydrolysis activity"/>
    <property type="evidence" value="ECO:0007669"/>
    <property type="project" value="InterPro"/>
</dbReference>
<evidence type="ECO:0000313" key="23">
    <source>
        <dbReference type="Proteomes" id="UP001163046"/>
    </source>
</evidence>
<dbReference type="GO" id="GO:0070192">
    <property type="term" value="P:chromosome organization involved in meiotic cell cycle"/>
    <property type="evidence" value="ECO:0007669"/>
    <property type="project" value="TreeGrafter"/>
</dbReference>
<keyword evidence="13 19" id="KW-0175">Coiled coil</keyword>
<dbReference type="GO" id="GO:0000722">
    <property type="term" value="P:telomere maintenance via recombination"/>
    <property type="evidence" value="ECO:0007669"/>
    <property type="project" value="TreeGrafter"/>
</dbReference>
<dbReference type="Pfam" id="PF04423">
    <property type="entry name" value="Rad50_zn_hook"/>
    <property type="match status" value="1"/>
</dbReference>
<dbReference type="GO" id="GO:0030870">
    <property type="term" value="C:Mre11 complex"/>
    <property type="evidence" value="ECO:0007669"/>
    <property type="project" value="InterPro"/>
</dbReference>
<keyword evidence="10 18" id="KW-0862">Zinc</keyword>
<evidence type="ECO:0000256" key="17">
    <source>
        <dbReference type="ARBA" id="ARBA00049360"/>
    </source>
</evidence>
<evidence type="ECO:0000256" key="11">
    <source>
        <dbReference type="ARBA" id="ARBA00022840"/>
    </source>
</evidence>
<dbReference type="GO" id="GO:0007004">
    <property type="term" value="P:telomere maintenance via telomerase"/>
    <property type="evidence" value="ECO:0007669"/>
    <property type="project" value="TreeGrafter"/>
</dbReference>